<proteinExistence type="predicted"/>
<name>A0ABW1ZG24_9DEIO</name>
<protein>
    <submittedName>
        <fullName evidence="1">Tetratricopeptide repeat protein</fullName>
    </submittedName>
</protein>
<sequence length="263" mass="27991">MKTAYVALGQPLDSERTLRRGLEVYAALGMPHRALPLQNDLACLLQAQGRPEEGLALALEALAQARQDGGVIVPLLQGTVADLYRALGRFAEALPLYEEALEGCAAFKLDTLPPLLWPGLAEAARRSGHRARAEEALDWARHLSAHGASESAQQLALCEGLFAWAQGDTQAAGAHFEAAAQARAALGVRERALAYLAERSARAGTLSDAQLAPLRRHVQALPHGGLLRADVDELPHLLQACAARGWLGEAAPAPQVSPRNSPR</sequence>
<dbReference type="InterPro" id="IPR011990">
    <property type="entry name" value="TPR-like_helical_dom_sf"/>
</dbReference>
<reference evidence="2" key="1">
    <citation type="journal article" date="2019" name="Int. J. Syst. Evol. Microbiol.">
        <title>The Global Catalogue of Microorganisms (GCM) 10K type strain sequencing project: providing services to taxonomists for standard genome sequencing and annotation.</title>
        <authorList>
            <consortium name="The Broad Institute Genomics Platform"/>
            <consortium name="The Broad Institute Genome Sequencing Center for Infectious Disease"/>
            <person name="Wu L."/>
            <person name="Ma J."/>
        </authorList>
    </citation>
    <scope>NUCLEOTIDE SEQUENCE [LARGE SCALE GENOMIC DNA]</scope>
    <source>
        <strain evidence="2">CCUG 63830</strain>
    </source>
</reference>
<dbReference type="SUPFAM" id="SSF48452">
    <property type="entry name" value="TPR-like"/>
    <property type="match status" value="1"/>
</dbReference>
<evidence type="ECO:0000313" key="1">
    <source>
        <dbReference type="EMBL" id="MFC6659297.1"/>
    </source>
</evidence>
<comment type="caution">
    <text evidence="1">The sequence shown here is derived from an EMBL/GenBank/DDBJ whole genome shotgun (WGS) entry which is preliminary data.</text>
</comment>
<dbReference type="EMBL" id="JBHSWB010000001">
    <property type="protein sequence ID" value="MFC6659297.1"/>
    <property type="molecule type" value="Genomic_DNA"/>
</dbReference>
<evidence type="ECO:0000313" key="2">
    <source>
        <dbReference type="Proteomes" id="UP001596317"/>
    </source>
</evidence>
<gene>
    <name evidence="1" type="ORF">ACFP90_02165</name>
</gene>
<dbReference type="Gene3D" id="1.25.40.10">
    <property type="entry name" value="Tetratricopeptide repeat domain"/>
    <property type="match status" value="1"/>
</dbReference>
<dbReference type="RefSeq" id="WP_380058113.1">
    <property type="nucleotide sequence ID" value="NZ_JBHSWB010000001.1"/>
</dbReference>
<dbReference type="Proteomes" id="UP001596317">
    <property type="component" value="Unassembled WGS sequence"/>
</dbReference>
<dbReference type="Pfam" id="PF13424">
    <property type="entry name" value="TPR_12"/>
    <property type="match status" value="1"/>
</dbReference>
<accession>A0ABW1ZG24</accession>
<organism evidence="1 2">
    <name type="scientific">Deinococcus multiflagellatus</name>
    <dbReference type="NCBI Taxonomy" id="1656887"/>
    <lineage>
        <taxon>Bacteria</taxon>
        <taxon>Thermotogati</taxon>
        <taxon>Deinococcota</taxon>
        <taxon>Deinococci</taxon>
        <taxon>Deinococcales</taxon>
        <taxon>Deinococcaceae</taxon>
        <taxon>Deinococcus</taxon>
    </lineage>
</organism>
<keyword evidence="2" id="KW-1185">Reference proteome</keyword>